<evidence type="ECO:0000313" key="2">
    <source>
        <dbReference type="Proteomes" id="UP000597038"/>
    </source>
</evidence>
<dbReference type="Proteomes" id="UP000597038">
    <property type="component" value="Unassembled WGS sequence"/>
</dbReference>
<organism evidence="1 2">
    <name type="scientific">Staphylococcus felis</name>
    <dbReference type="NCBI Taxonomy" id="46127"/>
    <lineage>
        <taxon>Bacteria</taxon>
        <taxon>Bacillati</taxon>
        <taxon>Bacillota</taxon>
        <taxon>Bacilli</taxon>
        <taxon>Bacillales</taxon>
        <taxon>Staphylococcaceae</taxon>
        <taxon>Staphylococcus</taxon>
    </lineage>
</organism>
<keyword evidence="2" id="KW-1185">Reference proteome</keyword>
<evidence type="ECO:0008006" key="3">
    <source>
        <dbReference type="Google" id="ProtNLM"/>
    </source>
</evidence>
<reference evidence="1 2" key="1">
    <citation type="submission" date="2020-12" db="EMBL/GenBank/DDBJ databases">
        <title>Genomic analysis of Staphylococcus felis from a cat with skin infection.</title>
        <authorList>
            <person name="Aslantas O."/>
            <person name="Keskin O."/>
            <person name="Buyukaltay K."/>
            <person name="Gullu Yucetepe A."/>
        </authorList>
    </citation>
    <scope>NUCLEOTIDE SEQUENCE [LARGE SCALE GENOMIC DNA]</scope>
    <source>
        <strain evidence="1 2">HARRANVET</strain>
    </source>
</reference>
<proteinExistence type="predicted"/>
<dbReference type="EMBL" id="JAEDAQ010000001">
    <property type="protein sequence ID" value="MBH9579789.1"/>
    <property type="molecule type" value="Genomic_DNA"/>
</dbReference>
<dbReference type="RefSeq" id="WP_181895069.1">
    <property type="nucleotide sequence ID" value="NZ_CP014834.2"/>
</dbReference>
<name>A0ABS0QKP2_9STAP</name>
<comment type="caution">
    <text evidence="1">The sequence shown here is derived from an EMBL/GenBank/DDBJ whole genome shotgun (WGS) entry which is preliminary data.</text>
</comment>
<protein>
    <recommendedName>
        <fullName evidence="3">Transposase</fullName>
    </recommendedName>
</protein>
<sequence length="50" mass="5910">MQNNQNQDVTIDNKYLISVLEQENNQLIHENRILKAYIEQLKNGKKEPAQ</sequence>
<accession>A0ABS0QKP2</accession>
<evidence type="ECO:0000313" key="1">
    <source>
        <dbReference type="EMBL" id="MBH9579789.1"/>
    </source>
</evidence>
<gene>
    <name evidence="1" type="ORF">I9026_00135</name>
</gene>